<gene>
    <name evidence="3" type="ORF">V0U35_03770</name>
</gene>
<reference evidence="3 4" key="1">
    <citation type="submission" date="2024-01" db="EMBL/GenBank/DDBJ databases">
        <title>Hyphobacterium bacterium isolated from marine sediment.</title>
        <authorList>
            <person name="Zhao S."/>
        </authorList>
    </citation>
    <scope>NUCLEOTIDE SEQUENCE [LARGE SCALE GENOMIC DNA]</scope>
    <source>
        <strain evidence="3 4">Y60-23</strain>
    </source>
</reference>
<comment type="caution">
    <text evidence="3">The sequence shown here is derived from an EMBL/GenBank/DDBJ whole genome shotgun (WGS) entry which is preliminary data.</text>
</comment>
<dbReference type="Pfam" id="PF13629">
    <property type="entry name" value="T2SS-T3SS_pil_N"/>
    <property type="match status" value="1"/>
</dbReference>
<feature type="chain" id="PRO_5045058188" evidence="1">
    <location>
        <begin position="19"/>
        <end position="158"/>
    </location>
</feature>
<evidence type="ECO:0000313" key="4">
    <source>
        <dbReference type="Proteomes" id="UP001310692"/>
    </source>
</evidence>
<dbReference type="EMBL" id="JAZDRO010000001">
    <property type="protein sequence ID" value="MEE2565788.1"/>
    <property type="molecule type" value="Genomic_DNA"/>
</dbReference>
<feature type="signal peptide" evidence="1">
    <location>
        <begin position="1"/>
        <end position="18"/>
    </location>
</feature>
<evidence type="ECO:0000313" key="3">
    <source>
        <dbReference type="EMBL" id="MEE2565788.1"/>
    </source>
</evidence>
<dbReference type="InterPro" id="IPR032789">
    <property type="entry name" value="T2SS-T3SS_pil_N"/>
</dbReference>
<accession>A0ABU7LW53</accession>
<evidence type="ECO:0000259" key="2">
    <source>
        <dbReference type="Pfam" id="PF13629"/>
    </source>
</evidence>
<sequence length="158" mass="16484">MRALLLAALIATAAPAWADDRYVDVEHADVVRLPAPAATIIIGNPAIADAVIHDRSTLIVTGKMAGRTNIIALDRRGRVIFADDIVVGSARRGQVVVQRGMNRTTYACGQGCDAVAAVGDDADTFDRVTSQQQTRIQLAQDAVAASEGSDALAGGSDE</sequence>
<protein>
    <submittedName>
        <fullName evidence="3">Pilus assembly protein N-terminal domain-containing protein</fullName>
    </submittedName>
</protein>
<feature type="domain" description="Pilus formation protein N-terminal" evidence="2">
    <location>
        <begin position="23"/>
        <end position="87"/>
    </location>
</feature>
<evidence type="ECO:0000256" key="1">
    <source>
        <dbReference type="SAM" id="SignalP"/>
    </source>
</evidence>
<proteinExistence type="predicted"/>
<keyword evidence="4" id="KW-1185">Reference proteome</keyword>
<keyword evidence="1" id="KW-0732">Signal</keyword>
<organism evidence="3 4">
    <name type="scientific">Hyphobacterium marinum</name>
    <dbReference type="NCBI Taxonomy" id="3116574"/>
    <lineage>
        <taxon>Bacteria</taxon>
        <taxon>Pseudomonadati</taxon>
        <taxon>Pseudomonadota</taxon>
        <taxon>Alphaproteobacteria</taxon>
        <taxon>Maricaulales</taxon>
        <taxon>Maricaulaceae</taxon>
        <taxon>Hyphobacterium</taxon>
    </lineage>
</organism>
<name>A0ABU7LW53_9PROT</name>
<dbReference type="Proteomes" id="UP001310692">
    <property type="component" value="Unassembled WGS sequence"/>
</dbReference>
<dbReference type="RefSeq" id="WP_330195320.1">
    <property type="nucleotide sequence ID" value="NZ_JAZDRO010000001.1"/>
</dbReference>